<dbReference type="RefSeq" id="WP_015819041.1">
    <property type="nucleotide sequence ID" value="NC_012997.1"/>
</dbReference>
<evidence type="ECO:0000313" key="2">
    <source>
        <dbReference type="EMBL" id="ACR12928.1"/>
    </source>
</evidence>
<feature type="transmembrane region" description="Helical" evidence="1">
    <location>
        <begin position="54"/>
        <end position="75"/>
    </location>
</feature>
<protein>
    <submittedName>
        <fullName evidence="2">Membrane protein</fullName>
    </submittedName>
</protein>
<keyword evidence="1" id="KW-0812">Transmembrane</keyword>
<dbReference type="eggNOG" id="ENOG5032HH3">
    <property type="taxonomic scope" value="Bacteria"/>
</dbReference>
<keyword evidence="3" id="KW-1185">Reference proteome</keyword>
<accession>C5BRX0</accession>
<evidence type="ECO:0000313" key="3">
    <source>
        <dbReference type="Proteomes" id="UP000009080"/>
    </source>
</evidence>
<dbReference type="STRING" id="377629.TERTU_1287"/>
<dbReference type="AlphaFoldDB" id="C5BRX0"/>
<gene>
    <name evidence="2" type="ordered locus">TERTU_1287</name>
</gene>
<evidence type="ECO:0000256" key="1">
    <source>
        <dbReference type="SAM" id="Phobius"/>
    </source>
</evidence>
<proteinExistence type="predicted"/>
<dbReference type="HOGENOM" id="CLU_150007_0_0_6"/>
<name>C5BRX0_TERTT</name>
<keyword evidence="1" id="KW-0472">Membrane</keyword>
<dbReference type="EMBL" id="CP001614">
    <property type="protein sequence ID" value="ACR12928.1"/>
    <property type="molecule type" value="Genomic_DNA"/>
</dbReference>
<organism evidence="2 3">
    <name type="scientific">Teredinibacter turnerae (strain ATCC 39867 / T7901)</name>
    <dbReference type="NCBI Taxonomy" id="377629"/>
    <lineage>
        <taxon>Bacteria</taxon>
        <taxon>Pseudomonadati</taxon>
        <taxon>Pseudomonadota</taxon>
        <taxon>Gammaproteobacteria</taxon>
        <taxon>Cellvibrionales</taxon>
        <taxon>Cellvibrionaceae</taxon>
        <taxon>Teredinibacter</taxon>
    </lineage>
</organism>
<dbReference type="KEGG" id="ttu:TERTU_1287"/>
<reference evidence="2 3" key="1">
    <citation type="journal article" date="2009" name="PLoS ONE">
        <title>The complete genome of Teredinibacter turnerae T7901: an intracellular endosymbiont of marine wood-boring bivalves (shipworms).</title>
        <authorList>
            <person name="Yang J.C."/>
            <person name="Madupu R."/>
            <person name="Durkin A.S."/>
            <person name="Ekborg N.A."/>
            <person name="Pedamallu C.S."/>
            <person name="Hostetler J.B."/>
            <person name="Radune D."/>
            <person name="Toms B.S."/>
            <person name="Henrissat B."/>
            <person name="Coutinho P.M."/>
            <person name="Schwarz S."/>
            <person name="Field L."/>
            <person name="Trindade-Silva A.E."/>
            <person name="Soares C.A.G."/>
            <person name="Elshahawi S."/>
            <person name="Hanora A."/>
            <person name="Schmidt E.W."/>
            <person name="Haygood M.G."/>
            <person name="Posfai J."/>
            <person name="Benner J."/>
            <person name="Madinger C."/>
            <person name="Nove J."/>
            <person name="Anton B."/>
            <person name="Chaudhary K."/>
            <person name="Foster J."/>
            <person name="Holman A."/>
            <person name="Kumar S."/>
            <person name="Lessard P.A."/>
            <person name="Luyten Y.A."/>
            <person name="Slatko B."/>
            <person name="Wood N."/>
            <person name="Wu B."/>
            <person name="Teplitski M."/>
            <person name="Mougous J.D."/>
            <person name="Ward N."/>
            <person name="Eisen J.A."/>
            <person name="Badger J.H."/>
            <person name="Distel D.L."/>
        </authorList>
    </citation>
    <scope>NUCLEOTIDE SEQUENCE [LARGE SCALE GENOMIC DNA]</scope>
    <source>
        <strain evidence="3">ATCC 39867 / T7901</strain>
    </source>
</reference>
<dbReference type="Proteomes" id="UP000009080">
    <property type="component" value="Chromosome"/>
</dbReference>
<dbReference type="OrthoDB" id="1551186at2"/>
<keyword evidence="1" id="KW-1133">Transmembrane helix</keyword>
<feature type="transmembrane region" description="Helical" evidence="1">
    <location>
        <begin position="106"/>
        <end position="126"/>
    </location>
</feature>
<dbReference type="InterPro" id="IPR046289">
    <property type="entry name" value="DUF6326"/>
</dbReference>
<dbReference type="Pfam" id="PF19851">
    <property type="entry name" value="DUF6326"/>
    <property type="match status" value="1"/>
</dbReference>
<feature type="transmembrane region" description="Helical" evidence="1">
    <location>
        <begin position="82"/>
        <end position="100"/>
    </location>
</feature>
<sequence length="134" mass="15485">MFEWDGDTKKLLSTLWIFLTVNYIYCDVFGMHDADTLQQLLSGEVGDIKITEEFLLYFAIIMQIPMIMIPLSRYLSYKINKYLNIVAATISGGIQSYTVYMGGTLFYLFFSFFEIATALIIIIMAIRWKPTATR</sequence>